<reference evidence="1" key="1">
    <citation type="submission" date="2016-05" db="EMBL/GenBank/DDBJ databases">
        <authorList>
            <person name="Lavstsen T."/>
            <person name="Jespersen J.S."/>
        </authorList>
    </citation>
    <scope>NUCLEOTIDE SEQUENCE</scope>
    <source>
        <tissue evidence="1">Brain</tissue>
    </source>
</reference>
<gene>
    <name evidence="1" type="primary">Nfu_g_1_004734</name>
</gene>
<accession>A0A1A8I241</accession>
<organism evidence="1">
    <name type="scientific">Nothobranchius kuhntae</name>
    <name type="common">Beira killifish</name>
    <dbReference type="NCBI Taxonomy" id="321403"/>
    <lineage>
        <taxon>Eukaryota</taxon>
        <taxon>Metazoa</taxon>
        <taxon>Chordata</taxon>
        <taxon>Craniata</taxon>
        <taxon>Vertebrata</taxon>
        <taxon>Euteleostomi</taxon>
        <taxon>Actinopterygii</taxon>
        <taxon>Neopterygii</taxon>
        <taxon>Teleostei</taxon>
        <taxon>Neoteleostei</taxon>
        <taxon>Acanthomorphata</taxon>
        <taxon>Ovalentaria</taxon>
        <taxon>Atherinomorphae</taxon>
        <taxon>Cyprinodontiformes</taxon>
        <taxon>Nothobranchiidae</taxon>
        <taxon>Nothobranchius</taxon>
    </lineage>
</organism>
<sequence>ERIYLCETGLFVFEEFSEPGVFVCLLIWADGCVIVIHLH</sequence>
<evidence type="ECO:0000313" key="1">
    <source>
        <dbReference type="EMBL" id="SBQ90002.1"/>
    </source>
</evidence>
<protein>
    <submittedName>
        <fullName evidence="1">Uncharacterized protein</fullName>
    </submittedName>
</protein>
<feature type="non-terminal residue" evidence="1">
    <location>
        <position position="39"/>
    </location>
</feature>
<dbReference type="AlphaFoldDB" id="A0A1A8I241"/>
<feature type="non-terminal residue" evidence="1">
    <location>
        <position position="1"/>
    </location>
</feature>
<reference evidence="1" key="2">
    <citation type="submission" date="2016-06" db="EMBL/GenBank/DDBJ databases">
        <title>The genome of a short-lived fish provides insights into sex chromosome evolution and the genetic control of aging.</title>
        <authorList>
            <person name="Reichwald K."/>
            <person name="Felder M."/>
            <person name="Petzold A."/>
            <person name="Koch P."/>
            <person name="Groth M."/>
            <person name="Platzer M."/>
        </authorList>
    </citation>
    <scope>NUCLEOTIDE SEQUENCE</scope>
    <source>
        <tissue evidence="1">Brain</tissue>
    </source>
</reference>
<dbReference type="EMBL" id="HAED01003978">
    <property type="protein sequence ID" value="SBQ90002.1"/>
    <property type="molecule type" value="Transcribed_RNA"/>
</dbReference>
<proteinExistence type="predicted"/>
<name>A0A1A8I241_NOTKU</name>